<keyword evidence="2" id="KW-0560">Oxidoreductase</keyword>
<dbReference type="InterPro" id="IPR002347">
    <property type="entry name" value="SDR_fam"/>
</dbReference>
<evidence type="ECO:0000256" key="1">
    <source>
        <dbReference type="ARBA" id="ARBA00006484"/>
    </source>
</evidence>
<name>A0A437GWR1_9SPHN</name>
<dbReference type="PANTHER" id="PTHR43943">
    <property type="entry name" value="DEHYDROGENASE/REDUCTASE (SDR FAMILY) MEMBER 4"/>
    <property type="match status" value="1"/>
</dbReference>
<dbReference type="PANTHER" id="PTHR43943:SF17">
    <property type="entry name" value="3-PHENYLPROPIONATE-DIHYDRODIOL_CINNAMIC ACID-DIHYDRODIOL DEHYDROGENASE"/>
    <property type="match status" value="1"/>
</dbReference>
<dbReference type="SUPFAM" id="SSF51735">
    <property type="entry name" value="NAD(P)-binding Rossmann-fold domains"/>
    <property type="match status" value="1"/>
</dbReference>
<keyword evidence="4" id="KW-1185">Reference proteome</keyword>
<organism evidence="3 4">
    <name type="scientific">Croceicoccus ponticola</name>
    <dbReference type="NCBI Taxonomy" id="2217664"/>
    <lineage>
        <taxon>Bacteria</taxon>
        <taxon>Pseudomonadati</taxon>
        <taxon>Pseudomonadota</taxon>
        <taxon>Alphaproteobacteria</taxon>
        <taxon>Sphingomonadales</taxon>
        <taxon>Erythrobacteraceae</taxon>
        <taxon>Croceicoccus</taxon>
    </lineage>
</organism>
<evidence type="ECO:0000256" key="2">
    <source>
        <dbReference type="ARBA" id="ARBA00023002"/>
    </source>
</evidence>
<dbReference type="Pfam" id="PF13561">
    <property type="entry name" value="adh_short_C2"/>
    <property type="match status" value="1"/>
</dbReference>
<comment type="similarity">
    <text evidence="1">Belongs to the short-chain dehydrogenases/reductases (SDR) family.</text>
</comment>
<gene>
    <name evidence="3" type="ORF">EKN06_11120</name>
</gene>
<dbReference type="AlphaFoldDB" id="A0A437GWR1"/>
<evidence type="ECO:0000313" key="3">
    <source>
        <dbReference type="EMBL" id="RVQ66558.1"/>
    </source>
</evidence>
<dbReference type="EMBL" id="RXOL01000004">
    <property type="protein sequence ID" value="RVQ66558.1"/>
    <property type="molecule type" value="Genomic_DNA"/>
</dbReference>
<dbReference type="Gene3D" id="3.40.50.720">
    <property type="entry name" value="NAD(P)-binding Rossmann-like Domain"/>
    <property type="match status" value="1"/>
</dbReference>
<sequence>MDLGLKGMKAILVGANGGIGRKVAQALAAEGCHVAICGRTQDKVDKVVGELSPTGVTVYSEALDVTEPTSVPAFVEKAAGALGGCDIFISFTSANPGTDTDDCWETILRADILPMRRGIEAAMPYLEKSDAGSIICMSSTGAVEEFMGVQPYNALKAAVMNYAAGLSQKLAPQGIRANCITPGPVMTDDGPWNYIKDNMTEFYDGIMAQIPMGRMTTGEELAKTIAFVASPACKAMTGANIVVDAGFTKRVQF</sequence>
<accession>A0A437GWR1</accession>
<evidence type="ECO:0000313" key="4">
    <source>
        <dbReference type="Proteomes" id="UP000283003"/>
    </source>
</evidence>
<proteinExistence type="inferred from homology"/>
<dbReference type="GO" id="GO:0016491">
    <property type="term" value="F:oxidoreductase activity"/>
    <property type="evidence" value="ECO:0007669"/>
    <property type="project" value="UniProtKB-KW"/>
</dbReference>
<dbReference type="InterPro" id="IPR036291">
    <property type="entry name" value="NAD(P)-bd_dom_sf"/>
</dbReference>
<dbReference type="Proteomes" id="UP000283003">
    <property type="component" value="Unassembled WGS sequence"/>
</dbReference>
<dbReference type="RefSeq" id="WP_127612979.1">
    <property type="nucleotide sequence ID" value="NZ_RXOL01000004.1"/>
</dbReference>
<dbReference type="OrthoDB" id="9793325at2"/>
<dbReference type="PRINTS" id="PR00081">
    <property type="entry name" value="GDHRDH"/>
</dbReference>
<reference evidence="3 4" key="1">
    <citation type="submission" date="2018-12" db="EMBL/GenBank/DDBJ databases">
        <title>Croceicoccus ponticola sp. nov., a lipolytic bacterium isolated from seawater.</title>
        <authorList>
            <person name="Yoon J.-H."/>
        </authorList>
    </citation>
    <scope>NUCLEOTIDE SEQUENCE [LARGE SCALE GENOMIC DNA]</scope>
    <source>
        <strain evidence="3 4">GM-16</strain>
    </source>
</reference>
<comment type="caution">
    <text evidence="3">The sequence shown here is derived from an EMBL/GenBank/DDBJ whole genome shotgun (WGS) entry which is preliminary data.</text>
</comment>
<protein>
    <submittedName>
        <fullName evidence="3">SDR family oxidoreductase</fullName>
    </submittedName>
</protein>